<dbReference type="OrthoDB" id="5019588at2"/>
<dbReference type="AlphaFoldDB" id="A0A154V3B6"/>
<gene>
    <name evidence="1" type="ORF">AWH51_05890</name>
</gene>
<protein>
    <recommendedName>
        <fullName evidence="3">ESX secretion-associated protein EspG</fullName>
    </recommendedName>
</protein>
<evidence type="ECO:0000313" key="2">
    <source>
        <dbReference type="Proteomes" id="UP000076218"/>
    </source>
</evidence>
<reference evidence="1 2" key="1">
    <citation type="submission" date="2016-01" db="EMBL/GenBank/DDBJ databases">
        <title>Draft genome sequence of Clavibacter michiganensis subsp. tessellarius DOAB 609.</title>
        <authorList>
            <person name="Tambong J.T."/>
        </authorList>
    </citation>
    <scope>NUCLEOTIDE SEQUENCE [LARGE SCALE GENOMIC DNA]</scope>
    <source>
        <strain evidence="1 2">DOAB 609</strain>
    </source>
</reference>
<dbReference type="RefSeq" id="WP_063070835.1">
    <property type="nucleotide sequence ID" value="NZ_LQXA01000018.1"/>
</dbReference>
<dbReference type="Proteomes" id="UP000076218">
    <property type="component" value="Unassembled WGS sequence"/>
</dbReference>
<dbReference type="STRING" id="31965.AWH51_05890"/>
<proteinExistence type="predicted"/>
<dbReference type="EMBL" id="LQXA01000018">
    <property type="protein sequence ID" value="KZC95851.1"/>
    <property type="molecule type" value="Genomic_DNA"/>
</dbReference>
<comment type="caution">
    <text evidence="1">The sequence shown here is derived from an EMBL/GenBank/DDBJ whole genome shotgun (WGS) entry which is preliminary data.</text>
</comment>
<evidence type="ECO:0000313" key="1">
    <source>
        <dbReference type="EMBL" id="KZC95851.1"/>
    </source>
</evidence>
<sequence length="267" mass="29120">MTDIRLDEEAVARGDGRPFELVTRVAGMQPYPASSILLSPAAWEKLWSIRRRGIFARLGGDPAEVAELSRAGLLDRRGGLSVASEDLLRVRATAVLNFGGTADAHGKRRTFTGWYVGREALVAAEIPQEDGSTVMSIHRTTFSASLGLLISWLRIGPAWTFGHDIGDGTHDAAAVKQRIDAAPDDEIPLPSDASQSTTRAWRAGEWTSYYVGSPAADMAFHRIRTGEVGWFKPEELPDGRVRLAPESPLDVMRDVVGLFLQAVRATR</sequence>
<evidence type="ECO:0008006" key="3">
    <source>
        <dbReference type="Google" id="ProtNLM"/>
    </source>
</evidence>
<organism evidence="1 2">
    <name type="scientific">Clavibacter tessellarius</name>
    <dbReference type="NCBI Taxonomy" id="31965"/>
    <lineage>
        <taxon>Bacteria</taxon>
        <taxon>Bacillati</taxon>
        <taxon>Actinomycetota</taxon>
        <taxon>Actinomycetes</taxon>
        <taxon>Micrococcales</taxon>
        <taxon>Microbacteriaceae</taxon>
        <taxon>Clavibacter</taxon>
    </lineage>
</organism>
<accession>A0A154V3B6</accession>
<name>A0A154V3B6_9MICO</name>